<dbReference type="SUPFAM" id="SSF48371">
    <property type="entry name" value="ARM repeat"/>
    <property type="match status" value="1"/>
</dbReference>
<dbReference type="Gene3D" id="1.25.10.10">
    <property type="entry name" value="Leucine-rich Repeat Variant"/>
    <property type="match status" value="1"/>
</dbReference>
<proteinExistence type="predicted"/>
<name>A0ABZ1IE62_9PSEU</name>
<evidence type="ECO:0000313" key="2">
    <source>
        <dbReference type="Proteomes" id="UP001330812"/>
    </source>
</evidence>
<evidence type="ECO:0000313" key="1">
    <source>
        <dbReference type="EMBL" id="WSE31973.1"/>
    </source>
</evidence>
<protein>
    <submittedName>
        <fullName evidence="1">HEAT repeat domain-containing protein</fullName>
    </submittedName>
</protein>
<dbReference type="InterPro" id="IPR016024">
    <property type="entry name" value="ARM-type_fold"/>
</dbReference>
<organism evidence="1 2">
    <name type="scientific">Amycolatopsis rhabdoformis</name>
    <dbReference type="NCBI Taxonomy" id="1448059"/>
    <lineage>
        <taxon>Bacteria</taxon>
        <taxon>Bacillati</taxon>
        <taxon>Actinomycetota</taxon>
        <taxon>Actinomycetes</taxon>
        <taxon>Pseudonocardiales</taxon>
        <taxon>Pseudonocardiaceae</taxon>
        <taxon>Amycolatopsis</taxon>
    </lineage>
</organism>
<gene>
    <name evidence="1" type="ORF">VSH64_07610</name>
</gene>
<keyword evidence="2" id="KW-1185">Reference proteome</keyword>
<dbReference type="Proteomes" id="UP001330812">
    <property type="component" value="Chromosome"/>
</dbReference>
<dbReference type="InterPro" id="IPR011989">
    <property type="entry name" value="ARM-like"/>
</dbReference>
<reference evidence="1 2" key="1">
    <citation type="journal article" date="2015" name="Int. J. Syst. Evol. Microbiol.">
        <title>Amycolatopsis rhabdoformis sp. nov., an actinomycete isolated from a tropical forest soil.</title>
        <authorList>
            <person name="Souza W.R."/>
            <person name="Silva R.E."/>
            <person name="Goodfellow M."/>
            <person name="Busarakam K."/>
            <person name="Figueiro F.S."/>
            <person name="Ferreira D."/>
            <person name="Rodrigues-Filho E."/>
            <person name="Moraes L.A.B."/>
            <person name="Zucchi T.D."/>
        </authorList>
    </citation>
    <scope>NUCLEOTIDE SEQUENCE [LARGE SCALE GENOMIC DNA]</scope>
    <source>
        <strain evidence="1 2">NCIMB 14900</strain>
    </source>
</reference>
<dbReference type="EMBL" id="CP142149">
    <property type="protein sequence ID" value="WSE31973.1"/>
    <property type="molecule type" value="Genomic_DNA"/>
</dbReference>
<accession>A0ABZ1IE62</accession>
<dbReference type="RefSeq" id="WP_326834781.1">
    <property type="nucleotide sequence ID" value="NZ_CP142149.1"/>
</dbReference>
<sequence>METARGRLAENSSLVRSMAQALVLRAGDDPAAYYRKALQSGVVTRATVAGLGETGTPDDADLLRARLPDDRPRIRAAAVRGFRRLLANPADPRAVEYGRALLDDPSPPVVRQAVELLAGRLGPADRQALFDLARTDRPLHVRRGAVVLLRQVSRWSRLDTDLWLLGTPDEPLAPDAHRDLDDWCRSTSSAFTKPPPDLAAHITDLLDGLESRLGATVTTQLRRTVLA</sequence>